<dbReference type="InterPro" id="IPR017030">
    <property type="entry name" value="Vir_effector_SfrC"/>
</dbReference>
<organism evidence="1 2">
    <name type="scientific">Serratia proteamaculans</name>
    <dbReference type="NCBI Taxonomy" id="28151"/>
    <lineage>
        <taxon>Bacteria</taxon>
        <taxon>Pseudomonadati</taxon>
        <taxon>Pseudomonadota</taxon>
        <taxon>Gammaproteobacteria</taxon>
        <taxon>Enterobacterales</taxon>
        <taxon>Yersiniaceae</taxon>
        <taxon>Serratia</taxon>
    </lineage>
</organism>
<dbReference type="Pfam" id="PF10139">
    <property type="entry name" value="Virul_Fac"/>
    <property type="match status" value="3"/>
</dbReference>
<evidence type="ECO:0000313" key="2">
    <source>
        <dbReference type="Proteomes" id="UP000381260"/>
    </source>
</evidence>
<sequence length="743" mass="81417">MKPITSGRPEPINSLGNSIAQAIDWVAATRQQSTRLNREADNLTVRLRRSYNRARQLDSAMYQPLAIGLYGHNAAAKSHLLAALAPGARLLTEEATLAVRYRYCDAQNTPSYPVTVSLLDEAQLVAMMIGSALMGGFQPDWNAASMAAHLHRLERLRQPMAIGGLGSNAMVALWDHLRHQGGKWQTPLARHFWPHAISLAPYLSVDDRARLFAPLWGEDPALTSCYRQLAHTLHALGHCERLSAPRKVLSRDEGIAHAQTINASAGEKLTVLTENGVEVAIALADLAWLAASVTTTLPARENVGLPNNIELLDLPASVPCPGAGLIQRMQQAKRANLLTLAADGLHASLLLVSDAALTPQDASRTGNALAYWVRQTQGQTVELRSRRKPGLIWTITAFDSRQEGKPRPDDAVQRYVGEPGESWATLLAMDESDCRRMVAWLAAQACPTLKQDRILEQQQELQRELTESLLGNWLRPADTPLTQQRAQQLLRKLQAQAGIHGELLEWLLPQCDTLRQLYSQQQHNLSAPVTGAPEFDVEIDLFGEGDMACVAPIGQDGDSFAQRVFADWINHLRSLPDNSQLLALLGIGKPHLEMLVDALITAACRLEIAESLERALSAVAQPEQAEDRQVSLALAILGDFVTWLGFQQREAKLRPASRINHGQPIFTPPPQPAVDWSSQQRLTKLAPTPARNTAFYIYDWLVGLQALLAENVATDAEGTIDEAAHRALAAIVAPLNAEAMPMI</sequence>
<evidence type="ECO:0000313" key="1">
    <source>
        <dbReference type="EMBL" id="QGH59886.1"/>
    </source>
</evidence>
<gene>
    <name evidence="1" type="ORF">GHV41_03040</name>
</gene>
<dbReference type="RefSeq" id="WP_153857528.1">
    <property type="nucleotide sequence ID" value="NZ_CP045913.1"/>
</dbReference>
<proteinExistence type="predicted"/>
<name>A0A5Q2V6P9_SERPR</name>
<accession>A0A5Q2V6P9</accession>
<protein>
    <submittedName>
        <fullName evidence="1">Virulence factor</fullName>
    </submittedName>
</protein>
<dbReference type="Proteomes" id="UP000381260">
    <property type="component" value="Chromosome"/>
</dbReference>
<reference evidence="1 2" key="1">
    <citation type="submission" date="2019-11" db="EMBL/GenBank/DDBJ databases">
        <title>The Phosphoenolpyruvate Phosphotransferase System Regulates Serratia proteamaculans 336X Biofilm Formation and Wheat Roots colonization.</title>
        <authorList>
            <person name="Liu F."/>
        </authorList>
    </citation>
    <scope>NUCLEOTIDE SEQUENCE [LARGE SCALE GENOMIC DNA]</scope>
    <source>
        <strain evidence="1 2">336X</strain>
    </source>
</reference>
<dbReference type="AlphaFoldDB" id="A0A5Q2V6P9"/>
<dbReference type="PIRSF" id="PIRSF034586">
    <property type="entry name" value="Vir_effector_SfrC"/>
    <property type="match status" value="1"/>
</dbReference>
<dbReference type="EMBL" id="CP045913">
    <property type="protein sequence ID" value="QGH59886.1"/>
    <property type="molecule type" value="Genomic_DNA"/>
</dbReference>